<dbReference type="SUPFAM" id="SSF56801">
    <property type="entry name" value="Acetyl-CoA synthetase-like"/>
    <property type="match status" value="1"/>
</dbReference>
<evidence type="ECO:0000259" key="3">
    <source>
        <dbReference type="Pfam" id="PF13193"/>
    </source>
</evidence>
<evidence type="ECO:0000313" key="5">
    <source>
        <dbReference type="Proteomes" id="UP000324252"/>
    </source>
</evidence>
<dbReference type="InterPro" id="IPR000873">
    <property type="entry name" value="AMP-dep_synth/lig_dom"/>
</dbReference>
<keyword evidence="5" id="KW-1185">Reference proteome</keyword>
<dbReference type="Proteomes" id="UP000324252">
    <property type="component" value="Unassembled WGS sequence"/>
</dbReference>
<dbReference type="AlphaFoldDB" id="A0A1H0L9R2"/>
<dbReference type="EMBL" id="FQZZ01000008">
    <property type="protein sequence ID" value="SHK69664.1"/>
    <property type="molecule type" value="Genomic_DNA"/>
</dbReference>
<feature type="domain" description="AMP-binding enzyme C-terminal" evidence="3">
    <location>
        <begin position="407"/>
        <end position="483"/>
    </location>
</feature>
<evidence type="ECO:0000259" key="2">
    <source>
        <dbReference type="Pfam" id="PF00501"/>
    </source>
</evidence>
<dbReference type="GO" id="GO:0031956">
    <property type="term" value="F:medium-chain fatty acid-CoA ligase activity"/>
    <property type="evidence" value="ECO:0007669"/>
    <property type="project" value="TreeGrafter"/>
</dbReference>
<dbReference type="InterPro" id="IPR025110">
    <property type="entry name" value="AMP-bd_C"/>
</dbReference>
<evidence type="ECO:0000313" key="4">
    <source>
        <dbReference type="EMBL" id="SHK69664.1"/>
    </source>
</evidence>
<sequence>MSQNLYDMLMAECCAKTEIAVETQAGKQTSYSQLASRVDGILGALTACGARPGDHVAAQIPKSIDSIALYLAALKGGLVYIPMNTAYTDSELTYFIGDASPRVLVCDPENQDRLNRKFATDRLTVMTLPAHDRAAPGPRVTQHPTTHRGPDDAAAILYTSGTTGEPKGAIITHGSLTWCTRQLVEEWKFTADDVITHTLPMFHAHGLFLAVNLPLAVGGKILLHDRFDAESCIASFARATVFMGVPTLYKRLLASPRLDAQACARMRLFTSGSAPLSQVDFDAFQGRTGQTILERYGMTEALIICSNPLEGDRIAGSVGYALPGVEVRIAKDGAVCPSGMVGMLEVRGPNLFREYLNKPDKTREEMTGDGFLKTGDLARQDADGRVWIAGRQKELIISGGYNVYPKEIENVLDTFDGVGQSAVIGVPHPDYVEGVIAIVVPKSAETRIDLDELSAFARERLAGYKVPKWFLCQDRLPTTSVGKVIKAKLIEQHRTIFSDTENPGR</sequence>
<dbReference type="InterPro" id="IPR045851">
    <property type="entry name" value="AMP-bd_C_sf"/>
</dbReference>
<dbReference type="Gene3D" id="3.30.300.30">
    <property type="match status" value="1"/>
</dbReference>
<dbReference type="InterPro" id="IPR020845">
    <property type="entry name" value="AMP-binding_CS"/>
</dbReference>
<comment type="similarity">
    <text evidence="1">Belongs to the ATP-dependent AMP-binding enzyme family.</text>
</comment>
<dbReference type="Pfam" id="PF00501">
    <property type="entry name" value="AMP-binding"/>
    <property type="match status" value="1"/>
</dbReference>
<gene>
    <name evidence="4" type="ORF">SAMN05444142_1084</name>
</gene>
<name>A0A1H0L9R2_9RHOB</name>
<organism evidence="4 5">
    <name type="scientific">Lutimaribacter pacificus</name>
    <dbReference type="NCBI Taxonomy" id="391948"/>
    <lineage>
        <taxon>Bacteria</taxon>
        <taxon>Pseudomonadati</taxon>
        <taxon>Pseudomonadota</taxon>
        <taxon>Alphaproteobacteria</taxon>
        <taxon>Rhodobacterales</taxon>
        <taxon>Roseobacteraceae</taxon>
        <taxon>Lutimaribacter</taxon>
    </lineage>
</organism>
<dbReference type="PANTHER" id="PTHR43201:SF8">
    <property type="entry name" value="ACYL-COA SYNTHETASE FAMILY MEMBER 3"/>
    <property type="match status" value="1"/>
</dbReference>
<dbReference type="GO" id="GO:0006631">
    <property type="term" value="P:fatty acid metabolic process"/>
    <property type="evidence" value="ECO:0007669"/>
    <property type="project" value="TreeGrafter"/>
</dbReference>
<proteinExistence type="inferred from homology"/>
<evidence type="ECO:0000256" key="1">
    <source>
        <dbReference type="ARBA" id="ARBA00006432"/>
    </source>
</evidence>
<dbReference type="RefSeq" id="WP_149789150.1">
    <property type="nucleotide sequence ID" value="NZ_FNIO01000007.1"/>
</dbReference>
<dbReference type="OrthoDB" id="9803968at2"/>
<reference evidence="4 5" key="1">
    <citation type="submission" date="2016-11" db="EMBL/GenBank/DDBJ databases">
        <authorList>
            <person name="Varghese N."/>
            <person name="Submissions S."/>
        </authorList>
    </citation>
    <scope>NUCLEOTIDE SEQUENCE [LARGE SCALE GENOMIC DNA]</scope>
    <source>
        <strain evidence="4 5">DSM 29620</strain>
    </source>
</reference>
<dbReference type="Pfam" id="PF13193">
    <property type="entry name" value="AMP-binding_C"/>
    <property type="match status" value="1"/>
</dbReference>
<protein>
    <submittedName>
        <fullName evidence="4">Malonyl-CoA/methylmalonyl-CoA synthetase</fullName>
    </submittedName>
</protein>
<dbReference type="CDD" id="cd05941">
    <property type="entry name" value="MCS"/>
    <property type="match status" value="1"/>
</dbReference>
<dbReference type="InterPro" id="IPR042099">
    <property type="entry name" value="ANL_N_sf"/>
</dbReference>
<dbReference type="Gene3D" id="3.40.50.12780">
    <property type="entry name" value="N-terminal domain of ligase-like"/>
    <property type="match status" value="1"/>
</dbReference>
<dbReference type="PROSITE" id="PS00455">
    <property type="entry name" value="AMP_BINDING"/>
    <property type="match status" value="1"/>
</dbReference>
<dbReference type="PANTHER" id="PTHR43201">
    <property type="entry name" value="ACYL-COA SYNTHETASE"/>
    <property type="match status" value="1"/>
</dbReference>
<dbReference type="NCBIfam" id="NF005702">
    <property type="entry name" value="PRK07514.1"/>
    <property type="match status" value="1"/>
</dbReference>
<accession>A0A1H0L9R2</accession>
<feature type="domain" description="AMP-dependent synthetase/ligase" evidence="2">
    <location>
        <begin position="20"/>
        <end position="356"/>
    </location>
</feature>